<evidence type="ECO:0000313" key="2">
    <source>
        <dbReference type="EMBL" id="MEK6466573.1"/>
    </source>
</evidence>
<dbReference type="EMBL" id="JBBPIX010000015">
    <property type="protein sequence ID" value="MEK6466573.1"/>
    <property type="molecule type" value="Genomic_DNA"/>
</dbReference>
<proteinExistence type="predicted"/>
<accession>A0ABU9AK64</accession>
<dbReference type="RefSeq" id="WP_346105157.1">
    <property type="nucleotide sequence ID" value="NZ_BAAAOD010000043.1"/>
</dbReference>
<comment type="caution">
    <text evidence="2">The sequence shown here is derived from an EMBL/GenBank/DDBJ whole genome shotgun (WGS) entry which is preliminary data.</text>
</comment>
<dbReference type="Pfam" id="PF13751">
    <property type="entry name" value="DDE_Tnp_1_6"/>
    <property type="match status" value="1"/>
</dbReference>
<keyword evidence="3" id="KW-1185">Reference proteome</keyword>
<dbReference type="Proteomes" id="UP001367513">
    <property type="component" value="Unassembled WGS sequence"/>
</dbReference>
<sequence length="65" mass="7206">MDHRLRTPEGAALYTRRGATAEPGIGNLKKLLDRFARRGITAARTELELAAAAFNLRKLHQTAFT</sequence>
<gene>
    <name evidence="2" type="ORF">WG925_22760</name>
</gene>
<name>A0ABU9AK64_PSEA5</name>
<evidence type="ECO:0000313" key="3">
    <source>
        <dbReference type="Proteomes" id="UP001367513"/>
    </source>
</evidence>
<protein>
    <submittedName>
        <fullName evidence="2">Transposase</fullName>
    </submittedName>
</protein>
<reference evidence="2 3" key="1">
    <citation type="submission" date="2024-03" db="EMBL/GenBank/DDBJ databases">
        <title>Draft genome sequence of Pseudonocardia carboxydivorans JCM 14827.</title>
        <authorList>
            <person name="Duangmal K."/>
        </authorList>
    </citation>
    <scope>NUCLEOTIDE SEQUENCE [LARGE SCALE GENOMIC DNA]</scope>
    <source>
        <strain evidence="2 3">JCM 14827</strain>
    </source>
</reference>
<evidence type="ECO:0000259" key="1">
    <source>
        <dbReference type="Pfam" id="PF13751"/>
    </source>
</evidence>
<feature type="domain" description="Transposase DDE" evidence="1">
    <location>
        <begin position="1"/>
        <end position="60"/>
    </location>
</feature>
<organism evidence="2 3">
    <name type="scientific">Pseudonocardia alni subsp. carboxydivorans</name>
    <dbReference type="NCBI Taxonomy" id="415010"/>
    <lineage>
        <taxon>Bacteria</taxon>
        <taxon>Bacillati</taxon>
        <taxon>Actinomycetota</taxon>
        <taxon>Actinomycetes</taxon>
        <taxon>Pseudonocardiales</taxon>
        <taxon>Pseudonocardiaceae</taxon>
        <taxon>Pseudonocardia</taxon>
    </lineage>
</organism>
<dbReference type="InterPro" id="IPR025668">
    <property type="entry name" value="Tnp_DDE_dom"/>
</dbReference>